<name>A0ABD3FMR6_9STRA</name>
<dbReference type="InterPro" id="IPR035927">
    <property type="entry name" value="DUSP-like_sf"/>
</dbReference>
<dbReference type="PROSITE" id="PS51283">
    <property type="entry name" value="DUSP"/>
    <property type="match status" value="1"/>
</dbReference>
<evidence type="ECO:0008006" key="5">
    <source>
        <dbReference type="Google" id="ProtNLM"/>
    </source>
</evidence>
<dbReference type="SMART" id="SM00695">
    <property type="entry name" value="DUSP"/>
    <property type="match status" value="1"/>
</dbReference>
<dbReference type="SMART" id="SM00312">
    <property type="entry name" value="PX"/>
    <property type="match status" value="1"/>
</dbReference>
<dbReference type="EMBL" id="JBIMZQ010000017">
    <property type="protein sequence ID" value="KAL3666304.1"/>
    <property type="molecule type" value="Genomic_DNA"/>
</dbReference>
<evidence type="ECO:0000259" key="2">
    <source>
        <dbReference type="PROSITE" id="PS51283"/>
    </source>
</evidence>
<evidence type="ECO:0000313" key="4">
    <source>
        <dbReference type="Proteomes" id="UP001632037"/>
    </source>
</evidence>
<accession>A0ABD3FMR6</accession>
<dbReference type="InterPro" id="IPR001683">
    <property type="entry name" value="PX_dom"/>
</dbReference>
<dbReference type="InterPro" id="IPR036871">
    <property type="entry name" value="PX_dom_sf"/>
</dbReference>
<keyword evidence="4" id="KW-1185">Reference proteome</keyword>
<sequence>MAVLAPSKVKEVTARAFDELQLPVGASEDQILSRFRSICLTRVCSHLPTETHDPAAVKSAATDDGDECFQRQAVAYRFLCSLPLSIVEYRAEDLLPKLRPLDVQPNDNQAKERASAMLDVTIASMERAQKAGHLPYTNFVLRVHYCLRRHVVRRRYSEFLALHNLLEAKLPVLPQLPERKWVYTLQMPPAERAQQLASYLQRVTSLLAARGVYSLEVMAFLEVDVVRVRAEEEALAVDVLSRSSRSIENIFFIVESRWISAWKRFVTTHTTHQLPPGPMTNHKLLETGTHHPKDGLKEAKHYRSVNSSTWRYWHLIYGGGPAIRRQKPTIYSRPACDQATLALLLQRLVRGFLARRSIQRAKDQQKLHDPSTTQFVAAKARFQASEARLADVRQYVEVREFQARHMAAMKIQRAFKVFLLRAEHALLLAESAVPDSATTQGLQVYEDRLALEELALVEDPALRLAHFLATMVAGVPLRKLRSRYKTPAWRLFRLDPIGSELRWSSSASSKTNAMAFANVKLTKETPLVTKGPSLVRRMSLSVGAEEQRDVAGDTSHAVVAKYIEGGVKRELMMICEGPKEMEVLYFGLNALISEVSSRTADGATFVDGHGTIRKRVPHAKKLLREAHELLEQQRKTLNQED</sequence>
<feature type="domain" description="DUSP" evidence="2">
    <location>
        <begin position="228"/>
        <end position="328"/>
    </location>
</feature>
<dbReference type="SUPFAM" id="SSF64268">
    <property type="entry name" value="PX domain"/>
    <property type="match status" value="1"/>
</dbReference>
<dbReference type="AlphaFoldDB" id="A0ABD3FMR6"/>
<dbReference type="Pfam" id="PF00612">
    <property type="entry name" value="IQ"/>
    <property type="match status" value="1"/>
</dbReference>
<dbReference type="Pfam" id="PF06337">
    <property type="entry name" value="DUSP"/>
    <property type="match status" value="1"/>
</dbReference>
<dbReference type="InterPro" id="IPR006615">
    <property type="entry name" value="Pept_C19_DUSP"/>
</dbReference>
<dbReference type="CDD" id="cd06093">
    <property type="entry name" value="PX_domain"/>
    <property type="match status" value="1"/>
</dbReference>
<dbReference type="Gene3D" id="3.30.1520.10">
    <property type="entry name" value="Phox-like domain"/>
    <property type="match status" value="1"/>
</dbReference>
<dbReference type="Pfam" id="PF00787">
    <property type="entry name" value="PX"/>
    <property type="match status" value="1"/>
</dbReference>
<evidence type="ECO:0000313" key="3">
    <source>
        <dbReference type="EMBL" id="KAL3666304.1"/>
    </source>
</evidence>
<organism evidence="3 4">
    <name type="scientific">Phytophthora oleae</name>
    <dbReference type="NCBI Taxonomy" id="2107226"/>
    <lineage>
        <taxon>Eukaryota</taxon>
        <taxon>Sar</taxon>
        <taxon>Stramenopiles</taxon>
        <taxon>Oomycota</taxon>
        <taxon>Peronosporomycetes</taxon>
        <taxon>Peronosporales</taxon>
        <taxon>Peronosporaceae</taxon>
        <taxon>Phytophthora</taxon>
    </lineage>
</organism>
<proteinExistence type="predicted"/>
<evidence type="ECO:0000259" key="1">
    <source>
        <dbReference type="PROSITE" id="PS50195"/>
    </source>
</evidence>
<dbReference type="PROSITE" id="PS50096">
    <property type="entry name" value="IQ"/>
    <property type="match status" value="1"/>
</dbReference>
<dbReference type="InterPro" id="IPR000048">
    <property type="entry name" value="IQ_motif_EF-hand-BS"/>
</dbReference>
<reference evidence="3 4" key="1">
    <citation type="submission" date="2024-09" db="EMBL/GenBank/DDBJ databases">
        <title>Genome sequencing and assembly of Phytophthora oleae, isolate VK10A, causative agent of rot of olive drupes.</title>
        <authorList>
            <person name="Conti Taguali S."/>
            <person name="Riolo M."/>
            <person name="La Spada F."/>
            <person name="Cacciola S.O."/>
            <person name="Dionisio G."/>
        </authorList>
    </citation>
    <scope>NUCLEOTIDE SEQUENCE [LARGE SCALE GENOMIC DNA]</scope>
    <source>
        <strain evidence="3 4">VK10A</strain>
    </source>
</reference>
<dbReference type="PROSITE" id="PS50195">
    <property type="entry name" value="PX"/>
    <property type="match status" value="1"/>
</dbReference>
<dbReference type="Gene3D" id="3.30.2230.10">
    <property type="entry name" value="DUSP-like"/>
    <property type="match status" value="1"/>
</dbReference>
<comment type="caution">
    <text evidence="3">The sequence shown here is derived from an EMBL/GenBank/DDBJ whole genome shotgun (WGS) entry which is preliminary data.</text>
</comment>
<dbReference type="SUPFAM" id="SSF143791">
    <property type="entry name" value="DUSP-like"/>
    <property type="match status" value="1"/>
</dbReference>
<protein>
    <recommendedName>
        <fullName evidence="5">DUSP domain-containing protein</fullName>
    </recommendedName>
</protein>
<dbReference type="Proteomes" id="UP001632037">
    <property type="component" value="Unassembled WGS sequence"/>
</dbReference>
<feature type="domain" description="PX" evidence="1">
    <location>
        <begin position="117"/>
        <end position="228"/>
    </location>
</feature>
<gene>
    <name evidence="3" type="ORF">V7S43_008556</name>
</gene>